<dbReference type="Pfam" id="PF00067">
    <property type="entry name" value="p450"/>
    <property type="match status" value="1"/>
</dbReference>
<protein>
    <recommendedName>
        <fullName evidence="16">Cytochrome P450</fullName>
    </recommendedName>
</protein>
<dbReference type="GO" id="GO:0020037">
    <property type="term" value="F:heme binding"/>
    <property type="evidence" value="ECO:0007669"/>
    <property type="project" value="InterPro"/>
</dbReference>
<keyword evidence="5 11" id="KW-0479">Metal-binding</keyword>
<evidence type="ECO:0000256" key="11">
    <source>
        <dbReference type="PIRSR" id="PIRSR602401-1"/>
    </source>
</evidence>
<evidence type="ECO:0000256" key="5">
    <source>
        <dbReference type="ARBA" id="ARBA00022723"/>
    </source>
</evidence>
<evidence type="ECO:0000256" key="12">
    <source>
        <dbReference type="RuleBase" id="RU000461"/>
    </source>
</evidence>
<feature type="transmembrane region" description="Helical" evidence="13">
    <location>
        <begin position="6"/>
        <end position="26"/>
    </location>
</feature>
<dbReference type="InterPro" id="IPR036396">
    <property type="entry name" value="Cyt_P450_sf"/>
</dbReference>
<feature type="binding site" description="axial binding residue" evidence="11">
    <location>
        <position position="462"/>
    </location>
    <ligand>
        <name>heme</name>
        <dbReference type="ChEBI" id="CHEBI:30413"/>
    </ligand>
    <ligandPart>
        <name>Fe</name>
        <dbReference type="ChEBI" id="CHEBI:18248"/>
    </ligandPart>
</feature>
<evidence type="ECO:0000256" key="3">
    <source>
        <dbReference type="ARBA" id="ARBA00022617"/>
    </source>
</evidence>
<evidence type="ECO:0000256" key="1">
    <source>
        <dbReference type="ARBA" id="ARBA00004370"/>
    </source>
</evidence>
<dbReference type="PANTHER" id="PTHR24282:SF255">
    <property type="entry name" value="CYTOCHROME P450 72A11-RELATED"/>
    <property type="match status" value="1"/>
</dbReference>
<keyword evidence="7 12" id="KW-0560">Oxidoreductase</keyword>
<dbReference type="PROSITE" id="PS00086">
    <property type="entry name" value="CYTOCHROME_P450"/>
    <property type="match status" value="1"/>
</dbReference>
<keyword evidence="4 13" id="KW-0812">Transmembrane</keyword>
<dbReference type="EnsemblPlants" id="Kaladp0589s0008.1.v1.1">
    <property type="protein sequence ID" value="Kaladp0589s0008.1.v1.1"/>
    <property type="gene ID" value="Kaladp0589s0008.v1.1"/>
</dbReference>
<dbReference type="PRINTS" id="PR00463">
    <property type="entry name" value="EP450I"/>
</dbReference>
<reference evidence="14" key="1">
    <citation type="submission" date="2021-01" db="UniProtKB">
        <authorList>
            <consortium name="EnsemblPlants"/>
        </authorList>
    </citation>
    <scope>IDENTIFICATION</scope>
</reference>
<evidence type="ECO:0000313" key="14">
    <source>
        <dbReference type="EnsemblPlants" id="Kaladp0589s0008.1.v1.1"/>
    </source>
</evidence>
<dbReference type="GO" id="GO:0005506">
    <property type="term" value="F:iron ion binding"/>
    <property type="evidence" value="ECO:0007669"/>
    <property type="project" value="InterPro"/>
</dbReference>
<dbReference type="InterPro" id="IPR002401">
    <property type="entry name" value="Cyt_P450_E_grp-I"/>
</dbReference>
<keyword evidence="6 13" id="KW-1133">Transmembrane helix</keyword>
<evidence type="ECO:0000256" key="9">
    <source>
        <dbReference type="ARBA" id="ARBA00023033"/>
    </source>
</evidence>
<dbReference type="InterPro" id="IPR017972">
    <property type="entry name" value="Cyt_P450_CS"/>
</dbReference>
<dbReference type="Proteomes" id="UP000594263">
    <property type="component" value="Unplaced"/>
</dbReference>
<dbReference type="GO" id="GO:0016020">
    <property type="term" value="C:membrane"/>
    <property type="evidence" value="ECO:0007669"/>
    <property type="project" value="UniProtKB-SubCell"/>
</dbReference>
<dbReference type="AlphaFoldDB" id="A0A7N1A6M7"/>
<accession>A0A7N1A6M7</accession>
<dbReference type="Gene3D" id="1.10.630.10">
    <property type="entry name" value="Cytochrome P450"/>
    <property type="match status" value="1"/>
</dbReference>
<evidence type="ECO:0000313" key="15">
    <source>
        <dbReference type="Proteomes" id="UP000594263"/>
    </source>
</evidence>
<dbReference type="GO" id="GO:0004497">
    <property type="term" value="F:monooxygenase activity"/>
    <property type="evidence" value="ECO:0007669"/>
    <property type="project" value="UniProtKB-KW"/>
</dbReference>
<keyword evidence="15" id="KW-1185">Reference proteome</keyword>
<evidence type="ECO:0000256" key="8">
    <source>
        <dbReference type="ARBA" id="ARBA00023004"/>
    </source>
</evidence>
<dbReference type="InterPro" id="IPR001128">
    <property type="entry name" value="Cyt_P450"/>
</dbReference>
<dbReference type="FunFam" id="1.10.630.10:FF:000029">
    <property type="entry name" value="Cytochrome P450 734A1"/>
    <property type="match status" value="1"/>
</dbReference>
<comment type="similarity">
    <text evidence="2 12">Belongs to the cytochrome P450 family.</text>
</comment>
<keyword evidence="3 11" id="KW-0349">Heme</keyword>
<dbReference type="PRINTS" id="PR00385">
    <property type="entry name" value="P450"/>
</dbReference>
<name>A0A7N1A6M7_KALFE</name>
<organism evidence="14 15">
    <name type="scientific">Kalanchoe fedtschenkoi</name>
    <name type="common">Lavender scallops</name>
    <name type="synonym">South American air plant</name>
    <dbReference type="NCBI Taxonomy" id="63787"/>
    <lineage>
        <taxon>Eukaryota</taxon>
        <taxon>Viridiplantae</taxon>
        <taxon>Streptophyta</taxon>
        <taxon>Embryophyta</taxon>
        <taxon>Tracheophyta</taxon>
        <taxon>Spermatophyta</taxon>
        <taxon>Magnoliopsida</taxon>
        <taxon>eudicotyledons</taxon>
        <taxon>Gunneridae</taxon>
        <taxon>Pentapetalae</taxon>
        <taxon>Saxifragales</taxon>
        <taxon>Crassulaceae</taxon>
        <taxon>Kalanchoe</taxon>
    </lineage>
</organism>
<keyword evidence="8 11" id="KW-0408">Iron</keyword>
<dbReference type="InterPro" id="IPR050665">
    <property type="entry name" value="Cytochrome_P450_Monooxygen"/>
</dbReference>
<keyword evidence="10 13" id="KW-0472">Membrane</keyword>
<proteinExistence type="inferred from homology"/>
<dbReference type="GO" id="GO:0016705">
    <property type="term" value="F:oxidoreductase activity, acting on paired donors, with incorporation or reduction of molecular oxygen"/>
    <property type="evidence" value="ECO:0007669"/>
    <property type="project" value="InterPro"/>
</dbReference>
<evidence type="ECO:0000256" key="7">
    <source>
        <dbReference type="ARBA" id="ARBA00023002"/>
    </source>
</evidence>
<evidence type="ECO:0000256" key="13">
    <source>
        <dbReference type="SAM" id="Phobius"/>
    </source>
</evidence>
<dbReference type="PANTHER" id="PTHR24282">
    <property type="entry name" value="CYTOCHROME P450 FAMILY MEMBER"/>
    <property type="match status" value="1"/>
</dbReference>
<evidence type="ECO:0000256" key="10">
    <source>
        <dbReference type="ARBA" id="ARBA00023136"/>
    </source>
</evidence>
<dbReference type="OMA" id="CITWFGT"/>
<evidence type="ECO:0000256" key="4">
    <source>
        <dbReference type="ARBA" id="ARBA00022692"/>
    </source>
</evidence>
<dbReference type="Gramene" id="Kaladp0589s0008.1.v1.1">
    <property type="protein sequence ID" value="Kaladp0589s0008.1.v1.1"/>
    <property type="gene ID" value="Kaladp0589s0008.v1.1"/>
</dbReference>
<dbReference type="SUPFAM" id="SSF48264">
    <property type="entry name" value="Cytochrome P450"/>
    <property type="match status" value="1"/>
</dbReference>
<comment type="cofactor">
    <cofactor evidence="11">
        <name>heme</name>
        <dbReference type="ChEBI" id="CHEBI:30413"/>
    </cofactor>
</comment>
<evidence type="ECO:0008006" key="16">
    <source>
        <dbReference type="Google" id="ProtNLM"/>
    </source>
</evidence>
<evidence type="ECO:0000256" key="2">
    <source>
        <dbReference type="ARBA" id="ARBA00010617"/>
    </source>
</evidence>
<keyword evidence="9 12" id="KW-0503">Monooxygenase</keyword>
<evidence type="ECO:0000256" key="6">
    <source>
        <dbReference type="ARBA" id="ARBA00022989"/>
    </source>
</evidence>
<sequence>MEIAAASAVFCVSLVSVLAMLAYRFLDRVWLKPKRLENCLVRQGLSGSTYRLLYGDSRDENKACREANSKPINLSDDIVPRLLPYVNLQIKKYGGSFVTWSGPTPKLFLLELDLVREVFARIGEFHNPHADSIIKLLASGVASYNDDKWAKHRMILNPAFHLQKLKNMVQAFHICASEITGKWETLVSRDGSCELDVWPDLHNLTRDIISRTAFGSSFEEGRRIFELQKELIGVLFQATVLEYIPGYRFLPTQLNRKIKVIDQEIRAKLRAIIVKKKNAVKAGTAASDDLLGILIESNQRQMKELKNGMTIEDVIEECKLFYFAGQETTANLLVWTMILLSQHEEWQARAREEVQQVFGDKKPNMDGINQLKILNMILHEVLRLYPPIMLLTRATYKETKLGDFTLPSGVNVCIPILMFHHDPKLWGPDAREFNPLRFAEGVSKASKGHVAFLPFGWGPRICIGQNFALLEAKVVMVVILQRFSFKLSPSYTHAPCCGITAHPQHGAHLVLHKN</sequence>
<comment type="subcellular location">
    <subcellularLocation>
        <location evidence="1">Membrane</location>
    </subcellularLocation>
</comment>
<dbReference type="CDD" id="cd20642">
    <property type="entry name" value="CYP72"/>
    <property type="match status" value="1"/>
</dbReference>